<reference evidence="4" key="1">
    <citation type="submission" date="2014-12" db="EMBL/GenBank/DDBJ databases">
        <title>Insight into the proteome of Arion vulgaris.</title>
        <authorList>
            <person name="Aradska J."/>
            <person name="Bulat T."/>
            <person name="Smidak R."/>
            <person name="Sarate P."/>
            <person name="Gangsoo J."/>
            <person name="Sialana F."/>
            <person name="Bilban M."/>
            <person name="Lubec G."/>
        </authorList>
    </citation>
    <scope>NUCLEOTIDE SEQUENCE</scope>
    <source>
        <tissue evidence="4">Skin</tissue>
    </source>
</reference>
<keyword evidence="1" id="KW-1133">Transmembrane helix</keyword>
<sequence>SSALIMALADKTMWTLSCVYLIVILLSVSVQADRNTNMNTRSRSYFDQLSRVSKIAQRKQHLESRNVQEQLNQVSQAFLSLTRTFSEPSQNKQFRSSNGGKDEAGNMADIQKLLLSASETLAAEDNSTSACLNDTVQFIMGIFSGEAWAVQFLDSFGKPGPGLTLGRLNFVGSYAQCRGASALSTYGERRFYGNYCILKANFGPATLLGQTQVGIQLGACVPDSCSESQSTVFVSTVINMLNLTETLQAGTTECHTDQREMTTATLAAIALIIIIVLMILAGTIFDIVVVQWPKWEVSSAGKEGLITNGLASQGHGYTIIGAENPILHSDTTHLLSNVKVGKQGGNPQGICSKVLLAFSVYTNGSKVLNTSQPSGSLGAIHGIRFLSMCWVLLGHFFIFGIGEMANLGSE</sequence>
<feature type="domain" description="Nose resistant-to-fluoxetine protein N-terminal" evidence="3">
    <location>
        <begin position="128"/>
        <end position="260"/>
    </location>
</feature>
<organism evidence="4">
    <name type="scientific">Arion vulgaris</name>
    <dbReference type="NCBI Taxonomy" id="1028688"/>
    <lineage>
        <taxon>Eukaryota</taxon>
        <taxon>Metazoa</taxon>
        <taxon>Spiralia</taxon>
        <taxon>Lophotrochozoa</taxon>
        <taxon>Mollusca</taxon>
        <taxon>Gastropoda</taxon>
        <taxon>Heterobranchia</taxon>
        <taxon>Euthyneura</taxon>
        <taxon>Panpulmonata</taxon>
        <taxon>Eupulmonata</taxon>
        <taxon>Stylommatophora</taxon>
        <taxon>Helicina</taxon>
        <taxon>Arionoidea</taxon>
        <taxon>Arionidae</taxon>
        <taxon>Arion</taxon>
    </lineage>
</organism>
<dbReference type="PANTHER" id="PTHR11161:SF0">
    <property type="entry name" value="O-ACYLTRANSFERASE LIKE PROTEIN"/>
    <property type="match status" value="1"/>
</dbReference>
<evidence type="ECO:0000256" key="1">
    <source>
        <dbReference type="SAM" id="Phobius"/>
    </source>
</evidence>
<dbReference type="AlphaFoldDB" id="A0A0B6ZIW2"/>
<evidence type="ECO:0000313" key="4">
    <source>
        <dbReference type="EMBL" id="CEK67710.1"/>
    </source>
</evidence>
<dbReference type="PANTHER" id="PTHR11161">
    <property type="entry name" value="O-ACYLTRANSFERASE"/>
    <property type="match status" value="1"/>
</dbReference>
<name>A0A0B6ZIW2_9EUPU</name>
<dbReference type="EMBL" id="HACG01020845">
    <property type="protein sequence ID" value="CEK67710.1"/>
    <property type="molecule type" value="Transcribed_RNA"/>
</dbReference>
<gene>
    <name evidence="4" type="primary">ORF63635</name>
</gene>
<dbReference type="Pfam" id="PF20146">
    <property type="entry name" value="NRF"/>
    <property type="match status" value="1"/>
</dbReference>
<protein>
    <recommendedName>
        <fullName evidence="3">Nose resistant-to-fluoxetine protein N-terminal domain-containing protein</fullName>
    </recommendedName>
</protein>
<feature type="non-terminal residue" evidence="4">
    <location>
        <position position="1"/>
    </location>
</feature>
<proteinExistence type="predicted"/>
<dbReference type="InterPro" id="IPR052728">
    <property type="entry name" value="O2_lipid_transport_reg"/>
</dbReference>
<feature type="transmembrane region" description="Helical" evidence="1">
    <location>
        <begin position="383"/>
        <end position="402"/>
    </location>
</feature>
<feature type="non-terminal residue" evidence="4">
    <location>
        <position position="410"/>
    </location>
</feature>
<feature type="transmembrane region" description="Helical" evidence="1">
    <location>
        <begin position="266"/>
        <end position="289"/>
    </location>
</feature>
<keyword evidence="1" id="KW-0472">Membrane</keyword>
<dbReference type="SMART" id="SM00703">
    <property type="entry name" value="NRF"/>
    <property type="match status" value="1"/>
</dbReference>
<keyword evidence="1" id="KW-0812">Transmembrane</keyword>
<dbReference type="InterPro" id="IPR006621">
    <property type="entry name" value="Nose-resist-to-fluoxetine_N"/>
</dbReference>
<keyword evidence="2" id="KW-0732">Signal</keyword>
<accession>A0A0B6ZIW2</accession>
<evidence type="ECO:0000259" key="3">
    <source>
        <dbReference type="SMART" id="SM00703"/>
    </source>
</evidence>
<feature type="chain" id="PRO_5002111145" description="Nose resistant-to-fluoxetine protein N-terminal domain-containing protein" evidence="2">
    <location>
        <begin position="33"/>
        <end position="410"/>
    </location>
</feature>
<feature type="signal peptide" evidence="2">
    <location>
        <begin position="1"/>
        <end position="32"/>
    </location>
</feature>
<evidence type="ECO:0000256" key="2">
    <source>
        <dbReference type="SAM" id="SignalP"/>
    </source>
</evidence>